<dbReference type="RefSeq" id="WP_005029437.1">
    <property type="nucleotide sequence ID" value="NZ_BBLJ01000024.1"/>
</dbReference>
<protein>
    <submittedName>
        <fullName evidence="1">Uncharacterized protein</fullName>
    </submittedName>
</protein>
<name>A0A8I1AIS2_ACIBZ</name>
<organism evidence="1 2">
    <name type="scientific">Acinetobacter bereziniae</name>
    <name type="common">Acinetobacter genomosp. 10</name>
    <dbReference type="NCBI Taxonomy" id="106648"/>
    <lineage>
        <taxon>Bacteria</taxon>
        <taxon>Pseudomonadati</taxon>
        <taxon>Pseudomonadota</taxon>
        <taxon>Gammaproteobacteria</taxon>
        <taxon>Moraxellales</taxon>
        <taxon>Moraxellaceae</taxon>
        <taxon>Acinetobacter</taxon>
    </lineage>
</organism>
<dbReference type="GeneID" id="69462250"/>
<sequence>MMPTKISTLVKLVYLLQLSMAVTFCYANDWEKQIISDNFKAIDSFRLYSDSGHEAIRLYQKEGNFAKALGYPEKAVFLTLSVALTANSGVSKTARFIDSNKPIYISMDNGINQKLQTTDFADEGLKAIQILFVATDPQESCGLMGELIHSKKFTISYHQFDSPEKVKIDFTMPEKNELIYELFKLDQATDCLKAKK</sequence>
<evidence type="ECO:0000313" key="2">
    <source>
        <dbReference type="Proteomes" id="UP000644140"/>
    </source>
</evidence>
<accession>A0A8I1AIS2</accession>
<evidence type="ECO:0000313" key="1">
    <source>
        <dbReference type="EMBL" id="UUN96246.1"/>
    </source>
</evidence>
<dbReference type="AlphaFoldDB" id="A0A8I1AIS2"/>
<dbReference type="EMBL" id="CP092085">
    <property type="protein sequence ID" value="UUN96246.1"/>
    <property type="molecule type" value="Genomic_DNA"/>
</dbReference>
<gene>
    <name evidence="1" type="ORF">I9054_012750</name>
</gene>
<proteinExistence type="predicted"/>
<dbReference type="Proteomes" id="UP000644140">
    <property type="component" value="Chromosome"/>
</dbReference>
<reference evidence="1" key="1">
    <citation type="submission" date="2022-02" db="EMBL/GenBank/DDBJ databases">
        <title>Characterization of Tn125 harboring carbapenem-resistant Acinetobacter bereziniae clinical isolates.</title>
        <authorList>
            <person name="Wong N.-K."/>
            <person name="Pan Q."/>
        </authorList>
    </citation>
    <scope>NUCLEOTIDE SEQUENCE</scope>
    <source>
        <strain evidence="1">GD03393</strain>
    </source>
</reference>